<proteinExistence type="predicted"/>
<dbReference type="AlphaFoldDB" id="A0A819SXS5"/>
<protein>
    <submittedName>
        <fullName evidence="1">Uncharacterized protein</fullName>
    </submittedName>
</protein>
<sequence>FYCEADPQEERIRLLIAFSYFDDKNVQHQALEYICYKVLRFLFLKYNTTLFYNKTAS</sequence>
<evidence type="ECO:0000313" key="2">
    <source>
        <dbReference type="Proteomes" id="UP000663868"/>
    </source>
</evidence>
<accession>A0A819SXS5</accession>
<organism evidence="1 2">
    <name type="scientific">Adineta steineri</name>
    <dbReference type="NCBI Taxonomy" id="433720"/>
    <lineage>
        <taxon>Eukaryota</taxon>
        <taxon>Metazoa</taxon>
        <taxon>Spiralia</taxon>
        <taxon>Gnathifera</taxon>
        <taxon>Rotifera</taxon>
        <taxon>Eurotatoria</taxon>
        <taxon>Bdelloidea</taxon>
        <taxon>Adinetida</taxon>
        <taxon>Adinetidae</taxon>
        <taxon>Adineta</taxon>
    </lineage>
</organism>
<reference evidence="1" key="1">
    <citation type="submission" date="2021-02" db="EMBL/GenBank/DDBJ databases">
        <authorList>
            <person name="Nowell W R."/>
        </authorList>
    </citation>
    <scope>NUCLEOTIDE SEQUENCE</scope>
</reference>
<dbReference type="EMBL" id="CAJOBB010004008">
    <property type="protein sequence ID" value="CAF4069644.1"/>
    <property type="molecule type" value="Genomic_DNA"/>
</dbReference>
<name>A0A819SXS5_9BILA</name>
<gene>
    <name evidence="1" type="ORF">KXQ929_LOCUS32658</name>
</gene>
<dbReference type="Proteomes" id="UP000663868">
    <property type="component" value="Unassembled WGS sequence"/>
</dbReference>
<comment type="caution">
    <text evidence="1">The sequence shown here is derived from an EMBL/GenBank/DDBJ whole genome shotgun (WGS) entry which is preliminary data.</text>
</comment>
<feature type="non-terminal residue" evidence="1">
    <location>
        <position position="1"/>
    </location>
</feature>
<evidence type="ECO:0000313" key="1">
    <source>
        <dbReference type="EMBL" id="CAF4069644.1"/>
    </source>
</evidence>